<dbReference type="AlphaFoldDB" id="A0A9W7EBW9"/>
<dbReference type="CDD" id="cd06257">
    <property type="entry name" value="DnaJ"/>
    <property type="match status" value="1"/>
</dbReference>
<evidence type="ECO:0000313" key="3">
    <source>
        <dbReference type="Proteomes" id="UP001165082"/>
    </source>
</evidence>
<keyword evidence="3" id="KW-1185">Reference proteome</keyword>
<dbReference type="SMART" id="SM00271">
    <property type="entry name" value="DnaJ"/>
    <property type="match status" value="1"/>
</dbReference>
<proteinExistence type="predicted"/>
<reference evidence="2" key="1">
    <citation type="submission" date="2022-07" db="EMBL/GenBank/DDBJ databases">
        <title>Genome analysis of Parmales, a sister group of diatoms, reveals the evolutionary specialization of diatoms from phago-mixotrophs to photoautotrophs.</title>
        <authorList>
            <person name="Ban H."/>
            <person name="Sato S."/>
            <person name="Yoshikawa S."/>
            <person name="Kazumasa Y."/>
            <person name="Nakamura Y."/>
            <person name="Ichinomiya M."/>
            <person name="Saitoh K."/>
            <person name="Sato N."/>
            <person name="Blanc-Mathieu R."/>
            <person name="Endo H."/>
            <person name="Kuwata A."/>
            <person name="Ogata H."/>
        </authorList>
    </citation>
    <scope>NUCLEOTIDE SEQUENCE</scope>
</reference>
<evidence type="ECO:0000313" key="2">
    <source>
        <dbReference type="EMBL" id="GMH72410.1"/>
    </source>
</evidence>
<dbReference type="InterPro" id="IPR015943">
    <property type="entry name" value="WD40/YVTN_repeat-like_dom_sf"/>
</dbReference>
<dbReference type="Gene3D" id="1.10.287.110">
    <property type="entry name" value="DnaJ domain"/>
    <property type="match status" value="1"/>
</dbReference>
<dbReference type="InterPro" id="IPR036322">
    <property type="entry name" value="WD40_repeat_dom_sf"/>
</dbReference>
<dbReference type="SUPFAM" id="SSF46565">
    <property type="entry name" value="Chaperone J-domain"/>
    <property type="match status" value="1"/>
</dbReference>
<organism evidence="2 3">
    <name type="scientific">Triparma retinervis</name>
    <dbReference type="NCBI Taxonomy" id="2557542"/>
    <lineage>
        <taxon>Eukaryota</taxon>
        <taxon>Sar</taxon>
        <taxon>Stramenopiles</taxon>
        <taxon>Ochrophyta</taxon>
        <taxon>Bolidophyceae</taxon>
        <taxon>Parmales</taxon>
        <taxon>Triparmaceae</taxon>
        <taxon>Triparma</taxon>
    </lineage>
</organism>
<feature type="domain" description="J" evidence="1">
    <location>
        <begin position="5"/>
        <end position="75"/>
    </location>
</feature>
<dbReference type="EMBL" id="BRXZ01002894">
    <property type="protein sequence ID" value="GMH72410.1"/>
    <property type="molecule type" value="Genomic_DNA"/>
</dbReference>
<dbReference type="InterPro" id="IPR036869">
    <property type="entry name" value="J_dom_sf"/>
</dbReference>
<gene>
    <name evidence="2" type="ORF">TrRE_jg8593</name>
</gene>
<evidence type="ECO:0000259" key="1">
    <source>
        <dbReference type="PROSITE" id="PS50076"/>
    </source>
</evidence>
<dbReference type="Proteomes" id="UP001165082">
    <property type="component" value="Unassembled WGS sequence"/>
</dbReference>
<sequence>MDLPKAYAILSLPLNSTLREIRTRYKTLALQLHPDRRAPKDAPQPSFTFMDVHSAYHLLTSTGGEIVYAPKPDFGKVDTSSLSNSLHVLSPSKLEIIHTFSSEHDKEELYCCCFVGSNFVATAGRMGAVYVYDWVDLKCVKTLVAETEITSHLESETVLRLLEVEVEGRYWLLEGGYQGLRVWNLDWINRKKIE</sequence>
<dbReference type="SUPFAM" id="SSF50978">
    <property type="entry name" value="WD40 repeat-like"/>
    <property type="match status" value="1"/>
</dbReference>
<accession>A0A9W7EBW9</accession>
<dbReference type="PRINTS" id="PR00625">
    <property type="entry name" value="JDOMAIN"/>
</dbReference>
<name>A0A9W7EBW9_9STRA</name>
<dbReference type="Pfam" id="PF00226">
    <property type="entry name" value="DnaJ"/>
    <property type="match status" value="1"/>
</dbReference>
<protein>
    <recommendedName>
        <fullName evidence="1">J domain-containing protein</fullName>
    </recommendedName>
</protein>
<dbReference type="InterPro" id="IPR001623">
    <property type="entry name" value="DnaJ_domain"/>
</dbReference>
<dbReference type="PROSITE" id="PS50076">
    <property type="entry name" value="DNAJ_2"/>
    <property type="match status" value="1"/>
</dbReference>
<dbReference type="Gene3D" id="2.130.10.10">
    <property type="entry name" value="YVTN repeat-like/Quinoprotein amine dehydrogenase"/>
    <property type="match status" value="1"/>
</dbReference>
<comment type="caution">
    <text evidence="2">The sequence shown here is derived from an EMBL/GenBank/DDBJ whole genome shotgun (WGS) entry which is preliminary data.</text>
</comment>
<dbReference type="OrthoDB" id="10250354at2759"/>